<dbReference type="InterPro" id="IPR016185">
    <property type="entry name" value="PreATP-grasp_dom_sf"/>
</dbReference>
<name>A0A382ZNL2_9ZZZZ</name>
<evidence type="ECO:0008006" key="2">
    <source>
        <dbReference type="Google" id="ProtNLM"/>
    </source>
</evidence>
<evidence type="ECO:0000313" key="1">
    <source>
        <dbReference type="EMBL" id="SVD97137.1"/>
    </source>
</evidence>
<sequence length="36" mass="3871">MGGLSGEREISFLTGKACSKALRKKGYNVKELDARG</sequence>
<dbReference type="Gene3D" id="3.40.50.20">
    <property type="match status" value="1"/>
</dbReference>
<accession>A0A382ZNL2</accession>
<dbReference type="SUPFAM" id="SSF52440">
    <property type="entry name" value="PreATP-grasp domain"/>
    <property type="match status" value="1"/>
</dbReference>
<reference evidence="1" key="1">
    <citation type="submission" date="2018-05" db="EMBL/GenBank/DDBJ databases">
        <authorList>
            <person name="Lanie J.A."/>
            <person name="Ng W.-L."/>
            <person name="Kazmierczak K.M."/>
            <person name="Andrzejewski T.M."/>
            <person name="Davidsen T.M."/>
            <person name="Wayne K.J."/>
            <person name="Tettelin H."/>
            <person name="Glass J.I."/>
            <person name="Rusch D."/>
            <person name="Podicherti R."/>
            <person name="Tsui H.-C.T."/>
            <person name="Winkler M.E."/>
        </authorList>
    </citation>
    <scope>NUCLEOTIDE SEQUENCE</scope>
</reference>
<gene>
    <name evidence="1" type="ORF">METZ01_LOCUS449991</name>
</gene>
<organism evidence="1">
    <name type="scientific">marine metagenome</name>
    <dbReference type="NCBI Taxonomy" id="408172"/>
    <lineage>
        <taxon>unclassified sequences</taxon>
        <taxon>metagenomes</taxon>
        <taxon>ecological metagenomes</taxon>
    </lineage>
</organism>
<proteinExistence type="predicted"/>
<protein>
    <recommendedName>
        <fullName evidence="2">D-alanine--D-alanine ligase N-terminal domain-containing protein</fullName>
    </recommendedName>
</protein>
<dbReference type="AlphaFoldDB" id="A0A382ZNL2"/>
<dbReference type="EMBL" id="UINC01185435">
    <property type="protein sequence ID" value="SVD97137.1"/>
    <property type="molecule type" value="Genomic_DNA"/>
</dbReference>
<feature type="non-terminal residue" evidence="1">
    <location>
        <position position="36"/>
    </location>
</feature>